<dbReference type="EMBL" id="BMJM01000003">
    <property type="protein sequence ID" value="GGE07379.1"/>
    <property type="molecule type" value="Genomic_DNA"/>
</dbReference>
<dbReference type="Gene3D" id="3.90.1200.10">
    <property type="match status" value="1"/>
</dbReference>
<comment type="caution">
    <text evidence="2">The sequence shown here is derived from an EMBL/GenBank/DDBJ whole genome shotgun (WGS) entry which is preliminary data.</text>
</comment>
<proteinExistence type="predicted"/>
<reference evidence="2" key="1">
    <citation type="journal article" date="2014" name="Int. J. Syst. Evol. Microbiol.">
        <title>Complete genome sequence of Corynebacterium casei LMG S-19264T (=DSM 44701T), isolated from a smear-ripened cheese.</title>
        <authorList>
            <consortium name="US DOE Joint Genome Institute (JGI-PGF)"/>
            <person name="Walter F."/>
            <person name="Albersmeier A."/>
            <person name="Kalinowski J."/>
            <person name="Ruckert C."/>
        </authorList>
    </citation>
    <scope>NUCLEOTIDE SEQUENCE</scope>
    <source>
        <strain evidence="2">CGMCC 1.15519</strain>
    </source>
</reference>
<accession>A0A917E5U1</accession>
<dbReference type="AlphaFoldDB" id="A0A917E5U1"/>
<protein>
    <recommendedName>
        <fullName evidence="1">CHK kinase-like domain-containing protein</fullName>
    </recommendedName>
</protein>
<sequence>MDIRATPQAVTTDWLTAVLRHAGILRSARVTDFTWVAVGAGMLGDSIRFDLRYDRDEDAPASVVGKFASTDPVSRATGIDYGLYLTEVRFYQEIAATVAIRAPACYFAAIDEASGDFVVLLEDLGPARQGNQLTGCSVADAEHAMVQGAALHGPRWNDPSLRDIAWINGRAASGQSIIDGMPGFIAEFHRRYDGILEPEYMAVADRYASLVATFFSVEHSPITLTHLDFRLDNMLFDAHGGTVPLAVLDWQSVSVSSGLLDISYFLGAGLSLDDRRKHEDDLLRLYMDELRRHGVRDYGWDAMWRGYRVTVFQGVSTAIFASAATKRTERGDAMFLAMARGSCAQAIDVDAFAALLERAS</sequence>
<organism evidence="2 3">
    <name type="scientific">Sandarakinorhabdus glacialis</name>
    <dbReference type="NCBI Taxonomy" id="1614636"/>
    <lineage>
        <taxon>Bacteria</taxon>
        <taxon>Pseudomonadati</taxon>
        <taxon>Pseudomonadota</taxon>
        <taxon>Alphaproteobacteria</taxon>
        <taxon>Sphingomonadales</taxon>
        <taxon>Sphingosinicellaceae</taxon>
        <taxon>Sandarakinorhabdus</taxon>
    </lineage>
</organism>
<name>A0A917E5U1_9SPHN</name>
<feature type="domain" description="CHK kinase-like" evidence="1">
    <location>
        <begin position="119"/>
        <end position="296"/>
    </location>
</feature>
<reference evidence="2" key="2">
    <citation type="submission" date="2020-09" db="EMBL/GenBank/DDBJ databases">
        <authorList>
            <person name="Sun Q."/>
            <person name="Zhou Y."/>
        </authorList>
    </citation>
    <scope>NUCLEOTIDE SEQUENCE</scope>
    <source>
        <strain evidence="2">CGMCC 1.15519</strain>
    </source>
</reference>
<dbReference type="SMART" id="SM00587">
    <property type="entry name" value="CHK"/>
    <property type="match status" value="1"/>
</dbReference>
<evidence type="ECO:0000313" key="3">
    <source>
        <dbReference type="Proteomes" id="UP000635071"/>
    </source>
</evidence>
<dbReference type="SUPFAM" id="SSF56112">
    <property type="entry name" value="Protein kinase-like (PK-like)"/>
    <property type="match status" value="1"/>
</dbReference>
<dbReference type="PANTHER" id="PTHR11012">
    <property type="entry name" value="PROTEIN KINASE-LIKE DOMAIN-CONTAINING"/>
    <property type="match status" value="1"/>
</dbReference>
<dbReference type="InterPro" id="IPR004119">
    <property type="entry name" value="EcKL"/>
</dbReference>
<evidence type="ECO:0000313" key="2">
    <source>
        <dbReference type="EMBL" id="GGE07379.1"/>
    </source>
</evidence>
<gene>
    <name evidence="2" type="ORF">GCM10011529_12240</name>
</gene>
<keyword evidence="3" id="KW-1185">Reference proteome</keyword>
<dbReference type="InterPro" id="IPR011009">
    <property type="entry name" value="Kinase-like_dom_sf"/>
</dbReference>
<dbReference type="InterPro" id="IPR015897">
    <property type="entry name" value="CHK_kinase-like"/>
</dbReference>
<dbReference type="Proteomes" id="UP000635071">
    <property type="component" value="Unassembled WGS sequence"/>
</dbReference>
<dbReference type="Pfam" id="PF02958">
    <property type="entry name" value="EcKL"/>
    <property type="match status" value="1"/>
</dbReference>
<dbReference type="RefSeq" id="WP_188762042.1">
    <property type="nucleotide sequence ID" value="NZ_BMJM01000003.1"/>
</dbReference>
<evidence type="ECO:0000259" key="1">
    <source>
        <dbReference type="SMART" id="SM00587"/>
    </source>
</evidence>
<dbReference type="PANTHER" id="PTHR11012:SF30">
    <property type="entry name" value="PROTEIN KINASE-LIKE DOMAIN-CONTAINING"/>
    <property type="match status" value="1"/>
</dbReference>